<dbReference type="InterPro" id="IPR016032">
    <property type="entry name" value="Sig_transdc_resp-reg_C-effctor"/>
</dbReference>
<evidence type="ECO:0000259" key="3">
    <source>
        <dbReference type="PROSITE" id="PS50043"/>
    </source>
</evidence>
<dbReference type="InterPro" id="IPR011006">
    <property type="entry name" value="CheY-like_superfamily"/>
</dbReference>
<dbReference type="CDD" id="cd06170">
    <property type="entry name" value="LuxR_C_like"/>
    <property type="match status" value="1"/>
</dbReference>
<dbReference type="InterPro" id="IPR039420">
    <property type="entry name" value="WalR-like"/>
</dbReference>
<dbReference type="PROSITE" id="PS50043">
    <property type="entry name" value="HTH_LUXR_2"/>
    <property type="match status" value="1"/>
</dbReference>
<dbReference type="PANTHER" id="PTHR43214">
    <property type="entry name" value="TWO-COMPONENT RESPONSE REGULATOR"/>
    <property type="match status" value="1"/>
</dbReference>
<dbReference type="GO" id="GO:0000160">
    <property type="term" value="P:phosphorelay signal transduction system"/>
    <property type="evidence" value="ECO:0007669"/>
    <property type="project" value="InterPro"/>
</dbReference>
<dbReference type="PANTHER" id="PTHR43214:SF37">
    <property type="entry name" value="TRANSCRIPTIONAL REGULATORY PROTEIN YDFI"/>
    <property type="match status" value="1"/>
</dbReference>
<dbReference type="Gene3D" id="3.40.50.2300">
    <property type="match status" value="1"/>
</dbReference>
<name>A0A3B0SY33_9ZZZZ</name>
<proteinExistence type="predicted"/>
<dbReference type="EMBL" id="UOEK01000167">
    <property type="protein sequence ID" value="VAV99655.1"/>
    <property type="molecule type" value="Genomic_DNA"/>
</dbReference>
<dbReference type="Pfam" id="PF00072">
    <property type="entry name" value="Response_reg"/>
    <property type="match status" value="1"/>
</dbReference>
<protein>
    <recommendedName>
        <fullName evidence="6">Two-component transcriptional response regulator, LuxR family</fullName>
    </recommendedName>
</protein>
<dbReference type="InterPro" id="IPR001789">
    <property type="entry name" value="Sig_transdc_resp-reg_receiver"/>
</dbReference>
<dbReference type="GO" id="GO:0006355">
    <property type="term" value="P:regulation of DNA-templated transcription"/>
    <property type="evidence" value="ECO:0007669"/>
    <property type="project" value="InterPro"/>
</dbReference>
<feature type="domain" description="Response regulatory" evidence="4">
    <location>
        <begin position="3"/>
        <end position="118"/>
    </location>
</feature>
<dbReference type="InterPro" id="IPR000792">
    <property type="entry name" value="Tscrpt_reg_LuxR_C"/>
</dbReference>
<evidence type="ECO:0000313" key="5">
    <source>
        <dbReference type="EMBL" id="VAV99655.1"/>
    </source>
</evidence>
<dbReference type="SUPFAM" id="SSF46894">
    <property type="entry name" value="C-terminal effector domain of the bipartite response regulators"/>
    <property type="match status" value="1"/>
</dbReference>
<dbReference type="PROSITE" id="PS50110">
    <property type="entry name" value="RESPONSE_REGULATORY"/>
    <property type="match status" value="1"/>
</dbReference>
<dbReference type="PRINTS" id="PR00038">
    <property type="entry name" value="HTHLUXR"/>
</dbReference>
<organism evidence="5">
    <name type="scientific">hydrothermal vent metagenome</name>
    <dbReference type="NCBI Taxonomy" id="652676"/>
    <lineage>
        <taxon>unclassified sequences</taxon>
        <taxon>metagenomes</taxon>
        <taxon>ecological metagenomes</taxon>
    </lineage>
</organism>
<dbReference type="CDD" id="cd17535">
    <property type="entry name" value="REC_NarL-like"/>
    <property type="match status" value="1"/>
</dbReference>
<dbReference type="AlphaFoldDB" id="A0A3B0SY33"/>
<dbReference type="SUPFAM" id="SSF52172">
    <property type="entry name" value="CheY-like"/>
    <property type="match status" value="1"/>
</dbReference>
<evidence type="ECO:0000259" key="4">
    <source>
        <dbReference type="PROSITE" id="PS50110"/>
    </source>
</evidence>
<keyword evidence="1" id="KW-0597">Phosphoprotein</keyword>
<dbReference type="SMART" id="SM00421">
    <property type="entry name" value="HTH_LUXR"/>
    <property type="match status" value="1"/>
</dbReference>
<reference evidence="5" key="1">
    <citation type="submission" date="2018-06" db="EMBL/GenBank/DDBJ databases">
        <authorList>
            <person name="Zhirakovskaya E."/>
        </authorList>
    </citation>
    <scope>NUCLEOTIDE SEQUENCE</scope>
</reference>
<feature type="domain" description="HTH luxR-type" evidence="3">
    <location>
        <begin position="146"/>
        <end position="211"/>
    </location>
</feature>
<sequence>MTRLLVVDDVPLFRAGLTSALRGAGFDVVGEADTAEGSVASAEQFQPDIVLLDVLMPGISGLEVVEKITAVAPGCQVVLLTGSESEEDMLSALKSGARGYIVKDTPFDKLVESIGAVVDGGAVISSQMAGKLFDVCRVLLRHQELLQARKPTLTGREIEVLQLVAKGMTSRSIGESLFISENTVKNHIRNILDKLGLHSRNEAVLYAVRENLISIG</sequence>
<dbReference type="InterPro" id="IPR058245">
    <property type="entry name" value="NreC/VraR/RcsB-like_REC"/>
</dbReference>
<dbReference type="SMART" id="SM00448">
    <property type="entry name" value="REC"/>
    <property type="match status" value="1"/>
</dbReference>
<dbReference type="Pfam" id="PF00196">
    <property type="entry name" value="GerE"/>
    <property type="match status" value="1"/>
</dbReference>
<accession>A0A3B0SY33</accession>
<evidence type="ECO:0008006" key="6">
    <source>
        <dbReference type="Google" id="ProtNLM"/>
    </source>
</evidence>
<gene>
    <name evidence="5" type="ORF">MNBD_ACTINO02-104</name>
</gene>
<dbReference type="PROSITE" id="PS00622">
    <property type="entry name" value="HTH_LUXR_1"/>
    <property type="match status" value="1"/>
</dbReference>
<keyword evidence="2" id="KW-0238">DNA-binding</keyword>
<evidence type="ECO:0000256" key="1">
    <source>
        <dbReference type="ARBA" id="ARBA00022553"/>
    </source>
</evidence>
<evidence type="ECO:0000256" key="2">
    <source>
        <dbReference type="ARBA" id="ARBA00023125"/>
    </source>
</evidence>
<dbReference type="GO" id="GO:0003677">
    <property type="term" value="F:DNA binding"/>
    <property type="evidence" value="ECO:0007669"/>
    <property type="project" value="UniProtKB-KW"/>
</dbReference>